<sequence length="1075" mass="115715">MNLGLSGRLTRATLNSPLTPLMLLAAIAVGLMALLSIPREEEPQISVPMVDIMVAAPGLNASDATELAAKPLEAIVRSIDGVEHVYTQVEDDRVMVTARFEVGSDPDDAAVRVHEKVRANYDAIPVGVSEPHIVTRGINDVPAVVLTLTPRAGAAGRWSDQALYDIAARLRTEVGKVEDVGLTFLVGGRPSEIRVEPDPARMAARGVPLSSLLEAVEQANRSFPAGSFRDAGHAVAVRSGERLATSDDAALLTVTSVTGEPAYLRDVATVTLAPREDQARAAHYARTGEGWSRTPAVSLAVAKRQGANAVVVSHAVLERVEALKGTLIPDGLEVVVTRDYGETANEKANELLMHLGLATVSIVVLIGFAIGWREAAVTALVIPTTILLTLFASNLMGYTINRVSLFALIFSIGILVDDAIVMIENIARHWAMNDGRTRAQATVEAVAEVGNPTIVATLTVVAALLPMLFVSGLMGPYMAPIPVNASAAMVFSFFVAVVIAPWLMIRLARRALAGGHGEHGEGALGRLYLRVAEPVIRTRRSAWTFLIAVGVATLLAMSMFGLRAVPVKLLPFDNKSELQVVLDMPEGTSLETTERTLAGAAAVAQGLPEVVSMESYAGTATPFNFNGLVRHYFLRDRPEQGDLAVMLAHKGERRRNSHAVALELRERLQDLPLPPGASIKVVEAPPGPPVLATLLAEVYGPDAATRRAVAAELETLFRAQDSVVDVDNSYGVRRPVLRLIPDREKIERFGLSEREVHDSIAAVMGGRTLGYAVREDERTPVEIAVRLPQSARTWDERMAVMPVAMTTLDGGRRLVELGEVVEAREELASWPVYRRDGRPAEMVTAELAGQFEAPIYGILAIDAAIRDHDWKNLPRPQIRLNGQPDDETVPTVLWDGEWEITWVTFRDMGAAFGVALLGIYVLVVAQFKDFRIPLVILTPIPLTLIGIVIGHMLFGAPFTATSMIGFIALAGIIVRNSILLVDFIRHARTPGRSLREVLLEAGAIRFKPILLTALAAMIGAAVILFDPIFQGLAISLLFGLMSSTLLTVLVIPAIYVALKDDGRPLKSPEPAGDPA</sequence>
<keyword evidence="1" id="KW-1133">Transmembrane helix</keyword>
<dbReference type="RefSeq" id="WP_092307970.1">
    <property type="nucleotide sequence ID" value="NZ_FOZV01000002.1"/>
</dbReference>
<reference evidence="3" key="1">
    <citation type="submission" date="2016-10" db="EMBL/GenBank/DDBJ databases">
        <authorList>
            <person name="Varghese N."/>
            <person name="Submissions S."/>
        </authorList>
    </citation>
    <scope>NUCLEOTIDE SEQUENCE [LARGE SCALE GENOMIC DNA]</scope>
    <source>
        <strain evidence="3">CGMCC 1.10683</strain>
    </source>
</reference>
<dbReference type="SUPFAM" id="SSF82693">
    <property type="entry name" value="Multidrug efflux transporter AcrB pore domain, PN1, PN2, PC1 and PC2 subdomains"/>
    <property type="match status" value="3"/>
</dbReference>
<feature type="transmembrane region" description="Helical" evidence="1">
    <location>
        <begin position="351"/>
        <end position="370"/>
    </location>
</feature>
<dbReference type="EMBL" id="FOZV01000002">
    <property type="protein sequence ID" value="SFS43848.1"/>
    <property type="molecule type" value="Genomic_DNA"/>
</dbReference>
<feature type="transmembrane region" description="Helical" evidence="1">
    <location>
        <begin position="1031"/>
        <end position="1058"/>
    </location>
</feature>
<dbReference type="GO" id="GO:0042910">
    <property type="term" value="F:xenobiotic transmembrane transporter activity"/>
    <property type="evidence" value="ECO:0007669"/>
    <property type="project" value="TreeGrafter"/>
</dbReference>
<dbReference type="InterPro" id="IPR001036">
    <property type="entry name" value="Acrflvin-R"/>
</dbReference>
<dbReference type="Gene3D" id="3.30.70.1430">
    <property type="entry name" value="Multidrug efflux transporter AcrB pore domain"/>
    <property type="match status" value="2"/>
</dbReference>
<accession>A0A1I6PUU8</accession>
<feature type="transmembrane region" description="Helical" evidence="1">
    <location>
        <begin position="403"/>
        <end position="423"/>
    </location>
</feature>
<dbReference type="PANTHER" id="PTHR32063:SF16">
    <property type="entry name" value="CATION EFFLUX SYSTEM (ACRB_ACRD_ACRF FAMILY)"/>
    <property type="match status" value="1"/>
</dbReference>
<dbReference type="Pfam" id="PF00873">
    <property type="entry name" value="ACR_tran"/>
    <property type="match status" value="1"/>
</dbReference>
<dbReference type="Gene3D" id="3.30.70.1320">
    <property type="entry name" value="Multidrug efflux transporter AcrB pore domain like"/>
    <property type="match status" value="1"/>
</dbReference>
<dbReference type="SUPFAM" id="SSF82866">
    <property type="entry name" value="Multidrug efflux transporter AcrB transmembrane domain"/>
    <property type="match status" value="2"/>
</dbReference>
<protein>
    <submittedName>
        <fullName evidence="2">Multidrug efflux pump subunit AcrB</fullName>
    </submittedName>
</protein>
<feature type="transmembrane region" description="Helical" evidence="1">
    <location>
        <begin position="21"/>
        <end position="38"/>
    </location>
</feature>
<proteinExistence type="predicted"/>
<dbReference type="Proteomes" id="UP000198788">
    <property type="component" value="Unassembled WGS sequence"/>
</dbReference>
<feature type="transmembrane region" description="Helical" evidence="1">
    <location>
        <begin position="908"/>
        <end position="927"/>
    </location>
</feature>
<organism evidence="2 3">
    <name type="scientific">Brevundimonas viscosa</name>
    <dbReference type="NCBI Taxonomy" id="871741"/>
    <lineage>
        <taxon>Bacteria</taxon>
        <taxon>Pseudomonadati</taxon>
        <taxon>Pseudomonadota</taxon>
        <taxon>Alphaproteobacteria</taxon>
        <taxon>Caulobacterales</taxon>
        <taxon>Caulobacteraceae</taxon>
        <taxon>Brevundimonas</taxon>
    </lineage>
</organism>
<dbReference type="PANTHER" id="PTHR32063">
    <property type="match status" value="1"/>
</dbReference>
<feature type="transmembrane region" description="Helical" evidence="1">
    <location>
        <begin position="542"/>
        <end position="562"/>
    </location>
</feature>
<feature type="transmembrane region" description="Helical" evidence="1">
    <location>
        <begin position="485"/>
        <end position="505"/>
    </location>
</feature>
<feature type="transmembrane region" description="Helical" evidence="1">
    <location>
        <begin position="1004"/>
        <end position="1025"/>
    </location>
</feature>
<dbReference type="InterPro" id="IPR027463">
    <property type="entry name" value="AcrB_DN_DC_subdom"/>
</dbReference>
<dbReference type="Gene3D" id="3.30.70.1440">
    <property type="entry name" value="Multidrug efflux transporter AcrB pore domain"/>
    <property type="match status" value="1"/>
</dbReference>
<dbReference type="Gene3D" id="1.20.1640.10">
    <property type="entry name" value="Multidrug efflux transporter AcrB transmembrane domain"/>
    <property type="match status" value="2"/>
</dbReference>
<dbReference type="AlphaFoldDB" id="A0A1I6PUU8"/>
<feature type="transmembrane region" description="Helical" evidence="1">
    <location>
        <begin position="960"/>
        <end position="984"/>
    </location>
</feature>
<dbReference type="Gene3D" id="3.30.2090.10">
    <property type="entry name" value="Multidrug efflux transporter AcrB TolC docking domain, DN and DC subdomains"/>
    <property type="match status" value="2"/>
</dbReference>
<feature type="transmembrane region" description="Helical" evidence="1">
    <location>
        <begin position="454"/>
        <end position="479"/>
    </location>
</feature>
<dbReference type="PRINTS" id="PR00702">
    <property type="entry name" value="ACRIFLAVINRP"/>
</dbReference>
<evidence type="ECO:0000313" key="3">
    <source>
        <dbReference type="Proteomes" id="UP000198788"/>
    </source>
</evidence>
<evidence type="ECO:0000313" key="2">
    <source>
        <dbReference type="EMBL" id="SFS43848.1"/>
    </source>
</evidence>
<keyword evidence="1" id="KW-0812">Transmembrane</keyword>
<keyword evidence="3" id="KW-1185">Reference proteome</keyword>
<dbReference type="SUPFAM" id="SSF82714">
    <property type="entry name" value="Multidrug efflux transporter AcrB TolC docking domain, DN and DC subdomains"/>
    <property type="match status" value="2"/>
</dbReference>
<dbReference type="STRING" id="871741.SAMN05192570_1286"/>
<name>A0A1I6PUU8_9CAUL</name>
<evidence type="ECO:0000256" key="1">
    <source>
        <dbReference type="SAM" id="Phobius"/>
    </source>
</evidence>
<feature type="transmembrane region" description="Helical" evidence="1">
    <location>
        <begin position="934"/>
        <end position="954"/>
    </location>
</feature>
<keyword evidence="1" id="KW-0472">Membrane</keyword>
<dbReference type="OrthoDB" id="9806532at2"/>
<dbReference type="GO" id="GO:0005886">
    <property type="term" value="C:plasma membrane"/>
    <property type="evidence" value="ECO:0007669"/>
    <property type="project" value="TreeGrafter"/>
</dbReference>
<gene>
    <name evidence="2" type="ORF">SAMN05192570_1286</name>
</gene>
<feature type="transmembrane region" description="Helical" evidence="1">
    <location>
        <begin position="377"/>
        <end position="397"/>
    </location>
</feature>